<evidence type="ECO:0000256" key="1">
    <source>
        <dbReference type="SAM" id="Phobius"/>
    </source>
</evidence>
<protein>
    <submittedName>
        <fullName evidence="2">Lantibiotic ABC transporter permease</fullName>
    </submittedName>
</protein>
<comment type="caution">
    <text evidence="2">The sequence shown here is derived from an EMBL/GenBank/DDBJ whole genome shotgun (WGS) entry which is preliminary data.</text>
</comment>
<feature type="transmembrane region" description="Helical" evidence="1">
    <location>
        <begin position="49"/>
        <end position="70"/>
    </location>
</feature>
<accession>A0A3E2TKZ1</accession>
<dbReference type="RefSeq" id="WP_117520270.1">
    <property type="nucleotide sequence ID" value="NZ_QVEU01000001.1"/>
</dbReference>
<keyword evidence="1" id="KW-0812">Transmembrane</keyword>
<keyword evidence="3" id="KW-1185">Reference proteome</keyword>
<name>A0A3E2TKZ1_9FIRM</name>
<dbReference type="EMBL" id="QVEU01000001">
    <property type="protein sequence ID" value="RGB78087.1"/>
    <property type="molecule type" value="Genomic_DNA"/>
</dbReference>
<dbReference type="AlphaFoldDB" id="A0A3E2TKZ1"/>
<feature type="transmembrane region" description="Helical" evidence="1">
    <location>
        <begin position="97"/>
        <end position="119"/>
    </location>
</feature>
<sequence length="244" mass="27786">MINIIKSNFIRNKRTALIWVSIFTPIMYTLFFSIYIATTHNLKGQEIHSFFGIFTILATFALSFFVPMAYESDKEAGYYFNEIRFSVSRKKIFLGKFLFILVLFVLIVALASIGIFLGTKIIRIDIPSHKINFTLLGISLLTLVPLIPIYQFLTLKFGKSISILAGIFITLAAILFGSTGLVELIWPIFPFVWPIKLIYLLASSKINLNNVIIFLILAIVLTSVFLLCAMDWFSKWDVIAKTEE</sequence>
<evidence type="ECO:0000313" key="3">
    <source>
        <dbReference type="Proteomes" id="UP000261011"/>
    </source>
</evidence>
<dbReference type="Proteomes" id="UP000261011">
    <property type="component" value="Unassembled WGS sequence"/>
</dbReference>
<keyword evidence="1" id="KW-0472">Membrane</keyword>
<feature type="transmembrane region" description="Helical" evidence="1">
    <location>
        <begin position="211"/>
        <end position="233"/>
    </location>
</feature>
<proteinExistence type="predicted"/>
<dbReference type="OrthoDB" id="1701852at2"/>
<dbReference type="CDD" id="cd21503">
    <property type="entry name" value="ABC-2_lan_permease"/>
    <property type="match status" value="1"/>
</dbReference>
<feature type="transmembrane region" description="Helical" evidence="1">
    <location>
        <begin position="16"/>
        <end position="37"/>
    </location>
</feature>
<keyword evidence="1" id="KW-1133">Transmembrane helix</keyword>
<organism evidence="2 3">
    <name type="scientific">Anaerococcus nagyae</name>
    <dbReference type="NCBI Taxonomy" id="1755241"/>
    <lineage>
        <taxon>Bacteria</taxon>
        <taxon>Bacillati</taxon>
        <taxon>Bacillota</taxon>
        <taxon>Tissierellia</taxon>
        <taxon>Tissierellales</taxon>
        <taxon>Peptoniphilaceae</taxon>
        <taxon>Anaerococcus</taxon>
    </lineage>
</organism>
<reference evidence="2 3" key="1">
    <citation type="submission" date="2018-08" db="EMBL/GenBank/DDBJ databases">
        <title>A genome reference for cultivated species of the human gut microbiota.</title>
        <authorList>
            <person name="Zou Y."/>
            <person name="Xue W."/>
            <person name="Luo G."/>
        </authorList>
    </citation>
    <scope>NUCLEOTIDE SEQUENCE [LARGE SCALE GENOMIC DNA]</scope>
    <source>
        <strain evidence="2 3">OF01-3</strain>
    </source>
</reference>
<feature type="transmembrane region" description="Helical" evidence="1">
    <location>
        <begin position="160"/>
        <end position="178"/>
    </location>
</feature>
<evidence type="ECO:0000313" key="2">
    <source>
        <dbReference type="EMBL" id="RGB78087.1"/>
    </source>
</evidence>
<gene>
    <name evidence="2" type="ORF">DXA39_01145</name>
</gene>
<feature type="transmembrane region" description="Helical" evidence="1">
    <location>
        <begin position="131"/>
        <end position="153"/>
    </location>
</feature>